<dbReference type="OrthoDB" id="2734547at2759"/>
<protein>
    <recommendedName>
        <fullName evidence="3">F-box domain-containing protein</fullName>
    </recommendedName>
</protein>
<dbReference type="Proteomes" id="UP000703269">
    <property type="component" value="Unassembled WGS sequence"/>
</dbReference>
<evidence type="ECO:0000313" key="1">
    <source>
        <dbReference type="EMBL" id="GJE86554.1"/>
    </source>
</evidence>
<proteinExistence type="predicted"/>
<accession>A0A9P3G2P5</accession>
<dbReference type="AlphaFoldDB" id="A0A9P3G2P5"/>
<keyword evidence="2" id="KW-1185">Reference proteome</keyword>
<reference evidence="1 2" key="1">
    <citation type="submission" date="2021-08" db="EMBL/GenBank/DDBJ databases">
        <title>Draft Genome Sequence of Phanerochaete sordida strain YK-624.</title>
        <authorList>
            <person name="Mori T."/>
            <person name="Dohra H."/>
            <person name="Suzuki T."/>
            <person name="Kawagishi H."/>
            <person name="Hirai H."/>
        </authorList>
    </citation>
    <scope>NUCLEOTIDE SEQUENCE [LARGE SCALE GENOMIC DNA]</scope>
    <source>
        <strain evidence="1 2">YK-624</strain>
    </source>
</reference>
<sequence>MSDNADIALAQRSLARTSLTFPQELVDWTIDFLHNDKATLRACSLVQRRWLSTSSFHLFSCFKWPRCGCHWARGRGSLQDTCECSRLLGQSKTLDELKSLLESSPRMRENVQELLITFTLIWHGRTLLRRVTSTQEIIDILDLLPHIRSLELHHLQFLPDEVPTIVSTPRLSLPSLRLARLGASVVSQDIFNLLSCFRHISTLSFYQTDLLFEPSGTLLHQPPPLGLETLGLTFSNNDATEFWIDKVCSYLDVTSLTTLSIRAPIDDMVNNVVVASPALHALLLRCTALRSLVCCGSIPRGLLTYQHACPTLRELRIVRHIIVGRTSTGPPWAKIQNLMGTPLAAAIRDVTFEMNLANYVEPDEPNPDASALERRFRQLLEGLDWTPVAAVVRRLRSVVINMEMKLWKLVREADEDNESTHIYNKQLSWEGDRQRYRAVLEGIVKERVPLSSHQRFDVHISLSEIP</sequence>
<organism evidence="1 2">
    <name type="scientific">Phanerochaete sordida</name>
    <dbReference type="NCBI Taxonomy" id="48140"/>
    <lineage>
        <taxon>Eukaryota</taxon>
        <taxon>Fungi</taxon>
        <taxon>Dikarya</taxon>
        <taxon>Basidiomycota</taxon>
        <taxon>Agaricomycotina</taxon>
        <taxon>Agaricomycetes</taxon>
        <taxon>Polyporales</taxon>
        <taxon>Phanerochaetaceae</taxon>
        <taxon>Phanerochaete</taxon>
    </lineage>
</organism>
<evidence type="ECO:0000313" key="2">
    <source>
        <dbReference type="Proteomes" id="UP000703269"/>
    </source>
</evidence>
<evidence type="ECO:0008006" key="3">
    <source>
        <dbReference type="Google" id="ProtNLM"/>
    </source>
</evidence>
<dbReference type="SUPFAM" id="SSF52047">
    <property type="entry name" value="RNI-like"/>
    <property type="match status" value="1"/>
</dbReference>
<comment type="caution">
    <text evidence="1">The sequence shown here is derived from an EMBL/GenBank/DDBJ whole genome shotgun (WGS) entry which is preliminary data.</text>
</comment>
<gene>
    <name evidence="1" type="ORF">PsYK624_026340</name>
</gene>
<name>A0A9P3G2P5_9APHY</name>
<dbReference type="EMBL" id="BPQB01000004">
    <property type="protein sequence ID" value="GJE86554.1"/>
    <property type="molecule type" value="Genomic_DNA"/>
</dbReference>